<gene>
    <name evidence="1" type="ORF">GCM10023171_37330</name>
</gene>
<dbReference type="EMBL" id="BAABGP010000037">
    <property type="protein sequence ID" value="GAA4492347.1"/>
    <property type="molecule type" value="Genomic_DNA"/>
</dbReference>
<accession>A0ABP8PTZ1</accession>
<sequence>MTAPQPSARLTRDDLEVGLRDLIRRLQEHDEPVALRIIGGAAIALWHNAARGATQDIDAVLTPADVILATARTVAAQHLWPEDWINDQAKMFLPSGIGVRGEEWELVYSRGSVTIQVASLDMLIAMKLNAAQRRARREYEDLRALLAEREITTASEAEALFEDFYPGDGLNDTAYRILGLALENPQQPVVTPPDLDTPPNPLQ</sequence>
<evidence type="ECO:0000313" key="2">
    <source>
        <dbReference type="Proteomes" id="UP001500731"/>
    </source>
</evidence>
<dbReference type="RefSeq" id="WP_345189027.1">
    <property type="nucleotide sequence ID" value="NZ_BAABGP010000037.1"/>
</dbReference>
<organism evidence="1 2">
    <name type="scientific">Microbacterium panaciterrae</name>
    <dbReference type="NCBI Taxonomy" id="985759"/>
    <lineage>
        <taxon>Bacteria</taxon>
        <taxon>Bacillati</taxon>
        <taxon>Actinomycetota</taxon>
        <taxon>Actinomycetes</taxon>
        <taxon>Micrococcales</taxon>
        <taxon>Microbacteriaceae</taxon>
        <taxon>Microbacterium</taxon>
    </lineage>
</organism>
<reference evidence="2" key="1">
    <citation type="journal article" date="2019" name="Int. J. Syst. Evol. Microbiol.">
        <title>The Global Catalogue of Microorganisms (GCM) 10K type strain sequencing project: providing services to taxonomists for standard genome sequencing and annotation.</title>
        <authorList>
            <consortium name="The Broad Institute Genomics Platform"/>
            <consortium name="The Broad Institute Genome Sequencing Center for Infectious Disease"/>
            <person name="Wu L."/>
            <person name="Ma J."/>
        </authorList>
    </citation>
    <scope>NUCLEOTIDE SEQUENCE [LARGE SCALE GENOMIC DNA]</scope>
    <source>
        <strain evidence="2">JCM 17839</strain>
    </source>
</reference>
<dbReference type="Proteomes" id="UP001500731">
    <property type="component" value="Unassembled WGS sequence"/>
</dbReference>
<keyword evidence="2" id="KW-1185">Reference proteome</keyword>
<comment type="caution">
    <text evidence="1">The sequence shown here is derived from an EMBL/GenBank/DDBJ whole genome shotgun (WGS) entry which is preliminary data.</text>
</comment>
<name>A0ABP8PTZ1_9MICO</name>
<proteinExistence type="predicted"/>
<protein>
    <submittedName>
        <fullName evidence="1">DUF6036 family nucleotidyltransferase</fullName>
    </submittedName>
</protein>
<evidence type="ECO:0000313" key="1">
    <source>
        <dbReference type="EMBL" id="GAA4492347.1"/>
    </source>
</evidence>